<evidence type="ECO:0000256" key="11">
    <source>
        <dbReference type="ARBA" id="ARBA00023125"/>
    </source>
</evidence>
<keyword evidence="9" id="KW-0862">Zinc</keyword>
<evidence type="ECO:0000256" key="13">
    <source>
        <dbReference type="SAM" id="MobiDB-lite"/>
    </source>
</evidence>
<keyword evidence="6" id="KW-0235">DNA replication</keyword>
<dbReference type="NCBIfam" id="TIGR01391">
    <property type="entry name" value="dnaG"/>
    <property type="match status" value="1"/>
</dbReference>
<evidence type="ECO:0000256" key="2">
    <source>
        <dbReference type="ARBA" id="ARBA00022478"/>
    </source>
</evidence>
<evidence type="ECO:0000256" key="5">
    <source>
        <dbReference type="ARBA" id="ARBA00022695"/>
    </source>
</evidence>
<protein>
    <submittedName>
        <fullName evidence="15">Unannotated protein</fullName>
    </submittedName>
</protein>
<keyword evidence="7" id="KW-0479">Metal-binding</keyword>
<dbReference type="SUPFAM" id="SSF57783">
    <property type="entry name" value="Zinc beta-ribbon"/>
    <property type="match status" value="1"/>
</dbReference>
<evidence type="ECO:0000256" key="8">
    <source>
        <dbReference type="ARBA" id="ARBA00022771"/>
    </source>
</evidence>
<evidence type="ECO:0000256" key="1">
    <source>
        <dbReference type="ARBA" id="ARBA00001947"/>
    </source>
</evidence>
<dbReference type="InterPro" id="IPR006171">
    <property type="entry name" value="TOPRIM_dom"/>
</dbReference>
<dbReference type="Gene3D" id="3.90.980.10">
    <property type="entry name" value="DNA primase, catalytic core, N-terminal domain"/>
    <property type="match status" value="1"/>
</dbReference>
<dbReference type="GO" id="GO:0003677">
    <property type="term" value="F:DNA binding"/>
    <property type="evidence" value="ECO:0007669"/>
    <property type="project" value="UniProtKB-KW"/>
</dbReference>
<dbReference type="AlphaFoldDB" id="A0A6J5Z4I7"/>
<comment type="cofactor">
    <cofactor evidence="1">
        <name>Zn(2+)</name>
        <dbReference type="ChEBI" id="CHEBI:29105"/>
    </cofactor>
</comment>
<keyword evidence="2" id="KW-0240">DNA-directed RNA polymerase</keyword>
<name>A0A6J5Z4I7_9ZZZZ</name>
<dbReference type="GO" id="GO:0006269">
    <property type="term" value="P:DNA replication, synthesis of primer"/>
    <property type="evidence" value="ECO:0007669"/>
    <property type="project" value="UniProtKB-KW"/>
</dbReference>
<dbReference type="Gene3D" id="3.40.1360.10">
    <property type="match status" value="1"/>
</dbReference>
<dbReference type="Pfam" id="PF08275">
    <property type="entry name" value="DNAG_N"/>
    <property type="match status" value="1"/>
</dbReference>
<dbReference type="EMBL" id="CAESAJ010000048">
    <property type="protein sequence ID" value="CAB4336298.1"/>
    <property type="molecule type" value="Genomic_DNA"/>
</dbReference>
<dbReference type="Gene3D" id="3.90.580.10">
    <property type="entry name" value="Zinc finger, CHC2-type domain"/>
    <property type="match status" value="1"/>
</dbReference>
<keyword evidence="5" id="KW-0548">Nucleotidyltransferase</keyword>
<evidence type="ECO:0000256" key="6">
    <source>
        <dbReference type="ARBA" id="ARBA00022705"/>
    </source>
</evidence>
<keyword evidence="10" id="KW-0460">Magnesium</keyword>
<evidence type="ECO:0000256" key="4">
    <source>
        <dbReference type="ARBA" id="ARBA00022679"/>
    </source>
</evidence>
<dbReference type="InterPro" id="IPR006295">
    <property type="entry name" value="DNA_primase_DnaG"/>
</dbReference>
<feature type="region of interest" description="Disordered" evidence="13">
    <location>
        <begin position="440"/>
        <end position="465"/>
    </location>
</feature>
<dbReference type="InterPro" id="IPR037068">
    <property type="entry name" value="DNA_primase_core_N_sf"/>
</dbReference>
<dbReference type="Pfam" id="PF10410">
    <property type="entry name" value="DnaB_bind"/>
    <property type="match status" value="1"/>
</dbReference>
<dbReference type="GO" id="GO:1990077">
    <property type="term" value="C:primosome complex"/>
    <property type="evidence" value="ECO:0007669"/>
    <property type="project" value="UniProtKB-KW"/>
</dbReference>
<dbReference type="SMART" id="SM00493">
    <property type="entry name" value="TOPRIM"/>
    <property type="match status" value="1"/>
</dbReference>
<dbReference type="HAMAP" id="MF_00974">
    <property type="entry name" value="DNA_primase_DnaG"/>
    <property type="match status" value="1"/>
</dbReference>
<dbReference type="CDD" id="cd03364">
    <property type="entry name" value="TOPRIM_DnaG_primases"/>
    <property type="match status" value="1"/>
</dbReference>
<evidence type="ECO:0000256" key="12">
    <source>
        <dbReference type="ARBA" id="ARBA00023163"/>
    </source>
</evidence>
<sequence length="630" mass="68894">MAGRIREEDVNEVRERARIDEVVRDTVTLRPAGSGSLKGLCPFHEERTPSFHVTPNKNMYHCFSCGEGGDVITFVRKVDALSFVEAVEKLAARFNVSLRYDESNSKSGAGDNRGQRTKLVEAHNLAAKFYQERLHSPEATHAREFLAQRGFAPETWVTFGVGYAPAGWNALTDFLRGKGFTHEDLVTGGLAVSGQRGAYDRFRDRVLWPIRDAGGSTIGFGARKLSEEDQGPKYLNTPETPIYKKSQVLYGLDLARRDIAKQHKAVIVEGYTDVMACHIAGLPIAVATCGTAFGSEHVRLLRRLLMDDDSAQAQVIFTFDGDAAGRKAALKAFSEDQSFVASTFVAVESHGLDPCDLRLTYGDAAVLELIEQKVPMFEFVIRSTLSEYDLKTAEGRVAAMRAVAPILKGIKDAALRPEYIRTVSGWLGMDEATVREAIGQSAGSATKPTTATANPKLPIDTSPRANSIASKATSGDAALERLALQCVLQAPALVGEWFDSLEASIFTVPAAQAVYLACTTAGNPNDASAPQQWLHDVIAQATDEATQGHIRALAMEPLPIDEIDERYVQAVLARLLEVDAGRRVEQIKSELQRGEIEGDTSQQQELLAQLFSLEQYRRDMRNFAVGDLSI</sequence>
<feature type="domain" description="Toprim" evidence="14">
    <location>
        <begin position="263"/>
        <end position="349"/>
    </location>
</feature>
<keyword evidence="11" id="KW-0238">DNA-binding</keyword>
<keyword evidence="12" id="KW-0804">Transcription</keyword>
<dbReference type="GO" id="GO:0005737">
    <property type="term" value="C:cytoplasm"/>
    <property type="evidence" value="ECO:0007669"/>
    <property type="project" value="TreeGrafter"/>
</dbReference>
<dbReference type="InterPro" id="IPR019475">
    <property type="entry name" value="DNA_primase_DnaB-bd"/>
</dbReference>
<organism evidence="15">
    <name type="scientific">freshwater metagenome</name>
    <dbReference type="NCBI Taxonomy" id="449393"/>
    <lineage>
        <taxon>unclassified sequences</taxon>
        <taxon>metagenomes</taxon>
        <taxon>ecological metagenomes</taxon>
    </lineage>
</organism>
<dbReference type="SMART" id="SM00400">
    <property type="entry name" value="ZnF_CHCC"/>
    <property type="match status" value="1"/>
</dbReference>
<dbReference type="GO" id="GO:0008270">
    <property type="term" value="F:zinc ion binding"/>
    <property type="evidence" value="ECO:0007669"/>
    <property type="project" value="UniProtKB-KW"/>
</dbReference>
<keyword evidence="8" id="KW-0863">Zinc-finger</keyword>
<dbReference type="Pfam" id="PF08278">
    <property type="entry name" value="DnaG_DnaB_bind"/>
    <property type="match status" value="1"/>
</dbReference>
<dbReference type="PROSITE" id="PS50880">
    <property type="entry name" value="TOPRIM"/>
    <property type="match status" value="1"/>
</dbReference>
<dbReference type="InterPro" id="IPR036977">
    <property type="entry name" value="DNA_primase_Znf_CHC2"/>
</dbReference>
<dbReference type="FunFam" id="3.90.580.10:FF:000001">
    <property type="entry name" value="DNA primase"/>
    <property type="match status" value="1"/>
</dbReference>
<dbReference type="InterPro" id="IPR016136">
    <property type="entry name" value="DNA_helicase_N/primase_C"/>
</dbReference>
<dbReference type="PANTHER" id="PTHR30313">
    <property type="entry name" value="DNA PRIMASE"/>
    <property type="match status" value="1"/>
</dbReference>
<dbReference type="FunFam" id="3.90.980.10:FF:000001">
    <property type="entry name" value="DNA primase"/>
    <property type="match status" value="1"/>
</dbReference>
<keyword evidence="4" id="KW-0808">Transferase</keyword>
<keyword evidence="3" id="KW-0639">Primosome</keyword>
<dbReference type="Pfam" id="PF13662">
    <property type="entry name" value="Toprim_4"/>
    <property type="match status" value="1"/>
</dbReference>
<dbReference type="PIRSF" id="PIRSF002811">
    <property type="entry name" value="DnaG"/>
    <property type="match status" value="1"/>
</dbReference>
<dbReference type="InterPro" id="IPR013173">
    <property type="entry name" value="DNA_primase_DnaG_DnaB-bd_dom"/>
</dbReference>
<feature type="compositionally biased region" description="Low complexity" evidence="13">
    <location>
        <begin position="445"/>
        <end position="456"/>
    </location>
</feature>
<dbReference type="PANTHER" id="PTHR30313:SF2">
    <property type="entry name" value="DNA PRIMASE"/>
    <property type="match status" value="1"/>
</dbReference>
<proteinExistence type="inferred from homology"/>
<dbReference type="GO" id="GO:0000428">
    <property type="term" value="C:DNA-directed RNA polymerase complex"/>
    <property type="evidence" value="ECO:0007669"/>
    <property type="project" value="UniProtKB-KW"/>
</dbReference>
<evidence type="ECO:0000313" key="15">
    <source>
        <dbReference type="EMBL" id="CAB4336298.1"/>
    </source>
</evidence>
<dbReference type="InterPro" id="IPR034151">
    <property type="entry name" value="TOPRIM_DnaG_bac"/>
</dbReference>
<accession>A0A6J5Z4I7</accession>
<evidence type="ECO:0000259" key="14">
    <source>
        <dbReference type="PROSITE" id="PS50880"/>
    </source>
</evidence>
<evidence type="ECO:0000256" key="7">
    <source>
        <dbReference type="ARBA" id="ARBA00022723"/>
    </source>
</evidence>
<dbReference type="InterPro" id="IPR013264">
    <property type="entry name" value="DNAG_N"/>
</dbReference>
<dbReference type="Gene3D" id="1.10.860.10">
    <property type="entry name" value="DNAb Helicase, Chain A"/>
    <property type="match status" value="1"/>
</dbReference>
<gene>
    <name evidence="15" type="ORF">UFOPK3770_00592</name>
</gene>
<dbReference type="SUPFAM" id="SSF56731">
    <property type="entry name" value="DNA primase core"/>
    <property type="match status" value="1"/>
</dbReference>
<dbReference type="InterPro" id="IPR002694">
    <property type="entry name" value="Znf_CHC2"/>
</dbReference>
<dbReference type="InterPro" id="IPR030846">
    <property type="entry name" value="DnaG_bac"/>
</dbReference>
<dbReference type="GO" id="GO:0003899">
    <property type="term" value="F:DNA-directed RNA polymerase activity"/>
    <property type="evidence" value="ECO:0007669"/>
    <property type="project" value="InterPro"/>
</dbReference>
<dbReference type="SMART" id="SM00766">
    <property type="entry name" value="DnaG_DnaB_bind"/>
    <property type="match status" value="1"/>
</dbReference>
<evidence type="ECO:0000256" key="9">
    <source>
        <dbReference type="ARBA" id="ARBA00022833"/>
    </source>
</evidence>
<reference evidence="15" key="1">
    <citation type="submission" date="2020-05" db="EMBL/GenBank/DDBJ databases">
        <authorList>
            <person name="Chiriac C."/>
            <person name="Salcher M."/>
            <person name="Ghai R."/>
            <person name="Kavagutti S V."/>
        </authorList>
    </citation>
    <scope>NUCLEOTIDE SEQUENCE</scope>
</reference>
<evidence type="ECO:0000256" key="10">
    <source>
        <dbReference type="ARBA" id="ARBA00022842"/>
    </source>
</evidence>
<evidence type="ECO:0000256" key="3">
    <source>
        <dbReference type="ARBA" id="ARBA00022515"/>
    </source>
</evidence>
<dbReference type="Pfam" id="PF01807">
    <property type="entry name" value="Zn_ribbon_DnaG"/>
    <property type="match status" value="1"/>
</dbReference>
<dbReference type="InterPro" id="IPR050219">
    <property type="entry name" value="DnaG_primase"/>
</dbReference>